<dbReference type="EMBL" id="JAROCF010000001">
    <property type="protein sequence ID" value="MDN4613157.1"/>
    <property type="molecule type" value="Genomic_DNA"/>
</dbReference>
<evidence type="ECO:0000256" key="10">
    <source>
        <dbReference type="HAMAP-Rule" id="MF_00454"/>
    </source>
</evidence>
<evidence type="ECO:0000256" key="6">
    <source>
        <dbReference type="ARBA" id="ARBA00023303"/>
    </source>
</evidence>
<comment type="similarity">
    <text evidence="7 10">Belongs to the fluoride channel Fluc/FEX (TC 1.A.43) family.</text>
</comment>
<keyword evidence="6 10" id="KW-0407">Ion channel</keyword>
<accession>A0ABT8K9J3</accession>
<evidence type="ECO:0000313" key="12">
    <source>
        <dbReference type="Proteomes" id="UP001174208"/>
    </source>
</evidence>
<protein>
    <recommendedName>
        <fullName evidence="10">Fluoride-specific ion channel FluC</fullName>
    </recommendedName>
</protein>
<evidence type="ECO:0000313" key="11">
    <source>
        <dbReference type="EMBL" id="MDN4613157.1"/>
    </source>
</evidence>
<feature type="transmembrane region" description="Helical" evidence="10">
    <location>
        <begin position="24"/>
        <end position="44"/>
    </location>
</feature>
<keyword evidence="3 10" id="KW-0812">Transmembrane</keyword>
<evidence type="ECO:0000256" key="7">
    <source>
        <dbReference type="ARBA" id="ARBA00035120"/>
    </source>
</evidence>
<dbReference type="Proteomes" id="UP001174208">
    <property type="component" value="Unassembled WGS sequence"/>
</dbReference>
<comment type="function">
    <text evidence="9 10">Fluoride-specific ion channel. Important for reducing fluoride concentration in the cell, thus reducing its toxicity.</text>
</comment>
<keyword evidence="10" id="KW-0813">Transport</keyword>
<feature type="binding site" evidence="10">
    <location>
        <position position="98"/>
    </location>
    <ligand>
        <name>Na(+)</name>
        <dbReference type="ChEBI" id="CHEBI:29101"/>
        <note>structural</note>
    </ligand>
</feature>
<organism evidence="11 12">
    <name type="scientific">Leifsonia williamsii</name>
    <dbReference type="NCBI Taxonomy" id="3035919"/>
    <lineage>
        <taxon>Bacteria</taxon>
        <taxon>Bacillati</taxon>
        <taxon>Actinomycetota</taxon>
        <taxon>Actinomycetes</taxon>
        <taxon>Micrococcales</taxon>
        <taxon>Microbacteriaceae</taxon>
        <taxon>Leifsonia</taxon>
    </lineage>
</organism>
<evidence type="ECO:0000256" key="2">
    <source>
        <dbReference type="ARBA" id="ARBA00022475"/>
    </source>
</evidence>
<evidence type="ECO:0000256" key="1">
    <source>
        <dbReference type="ARBA" id="ARBA00004651"/>
    </source>
</evidence>
<evidence type="ECO:0000256" key="9">
    <source>
        <dbReference type="ARBA" id="ARBA00049940"/>
    </source>
</evidence>
<comment type="subcellular location">
    <subcellularLocation>
        <location evidence="1 10">Cell membrane</location>
        <topology evidence="1 10">Multi-pass membrane protein</topology>
    </subcellularLocation>
</comment>
<keyword evidence="12" id="KW-1185">Reference proteome</keyword>
<keyword evidence="2 10" id="KW-1003">Cell membrane</keyword>
<keyword evidence="10" id="KW-0406">Ion transport</keyword>
<feature type="binding site" evidence="10">
    <location>
        <position position="101"/>
    </location>
    <ligand>
        <name>Na(+)</name>
        <dbReference type="ChEBI" id="CHEBI:29101"/>
        <note>structural</note>
    </ligand>
</feature>
<feature type="transmembrane region" description="Helical" evidence="10">
    <location>
        <begin position="56"/>
        <end position="76"/>
    </location>
</feature>
<feature type="transmembrane region" description="Helical" evidence="10">
    <location>
        <begin position="88"/>
        <end position="108"/>
    </location>
</feature>
<comment type="catalytic activity">
    <reaction evidence="8">
        <text>fluoride(in) = fluoride(out)</text>
        <dbReference type="Rhea" id="RHEA:76159"/>
        <dbReference type="ChEBI" id="CHEBI:17051"/>
    </reaction>
    <physiologicalReaction direction="left-to-right" evidence="8">
        <dbReference type="Rhea" id="RHEA:76160"/>
    </physiologicalReaction>
</comment>
<keyword evidence="10" id="KW-0915">Sodium</keyword>
<gene>
    <name evidence="10" type="primary">fluC</name>
    <name evidence="10" type="synonym">crcB</name>
    <name evidence="11" type="ORF">P5G50_01720</name>
</gene>
<proteinExistence type="inferred from homology"/>
<dbReference type="HAMAP" id="MF_00454">
    <property type="entry name" value="FluC"/>
    <property type="match status" value="1"/>
</dbReference>
<dbReference type="InterPro" id="IPR003691">
    <property type="entry name" value="FluC"/>
</dbReference>
<dbReference type="RefSeq" id="WP_301209969.1">
    <property type="nucleotide sequence ID" value="NZ_JAROCF010000001.1"/>
</dbReference>
<dbReference type="Pfam" id="PF02537">
    <property type="entry name" value="CRCB"/>
    <property type="match status" value="1"/>
</dbReference>
<comment type="caution">
    <text evidence="11">The sequence shown here is derived from an EMBL/GenBank/DDBJ whole genome shotgun (WGS) entry which is preliminary data.</text>
</comment>
<evidence type="ECO:0000256" key="8">
    <source>
        <dbReference type="ARBA" id="ARBA00035585"/>
    </source>
</evidence>
<keyword evidence="4 10" id="KW-1133">Transmembrane helix</keyword>
<reference evidence="11" key="1">
    <citation type="submission" date="2023-06" db="EMBL/GenBank/DDBJ databases">
        <title>MT1 and MT2 Draft Genomes of Novel Species.</title>
        <authorList>
            <person name="Venkateswaran K."/>
        </authorList>
    </citation>
    <scope>NUCLEOTIDE SEQUENCE</scope>
    <source>
        <strain evidence="11">F6_8S_P_1B</strain>
    </source>
</reference>
<keyword evidence="5 10" id="KW-0472">Membrane</keyword>
<feature type="transmembrane region" description="Helical" evidence="10">
    <location>
        <begin position="123"/>
        <end position="147"/>
    </location>
</feature>
<evidence type="ECO:0000256" key="3">
    <source>
        <dbReference type="ARBA" id="ARBA00022692"/>
    </source>
</evidence>
<comment type="activity regulation">
    <text evidence="10">Na(+) is not transported, but it plays an essential structural role and its presence is essential for fluoride channel function.</text>
</comment>
<keyword evidence="10" id="KW-0479">Metal-binding</keyword>
<sequence>MPVDPDVVADDVPARRTRPVHLHWRYIGLVFAGGAIGTTIRYLLSLSVPTVDGIPVITFAINVVGAFALGWLLAGLSRGPDQGMRRVVRLFVGTGVLGGFTTYSSFAVDTDGLIVASNIAGSIAYAVATLLVGALASLAGIALGTAINRRASGGTR</sequence>
<name>A0ABT8K9J3_9MICO</name>
<dbReference type="PANTHER" id="PTHR28259:SF1">
    <property type="entry name" value="FLUORIDE EXPORT PROTEIN 1-RELATED"/>
    <property type="match status" value="1"/>
</dbReference>
<evidence type="ECO:0000256" key="4">
    <source>
        <dbReference type="ARBA" id="ARBA00022989"/>
    </source>
</evidence>
<evidence type="ECO:0000256" key="5">
    <source>
        <dbReference type="ARBA" id="ARBA00023136"/>
    </source>
</evidence>
<dbReference type="PANTHER" id="PTHR28259">
    <property type="entry name" value="FLUORIDE EXPORT PROTEIN 1-RELATED"/>
    <property type="match status" value="1"/>
</dbReference>